<name>A0A3S0P7Y1_9BACT</name>
<dbReference type="Pfam" id="PF02021">
    <property type="entry name" value="UPF0102"/>
    <property type="match status" value="1"/>
</dbReference>
<dbReference type="PANTHER" id="PTHR34039:SF1">
    <property type="entry name" value="UPF0102 PROTEIN YRAN"/>
    <property type="match status" value="1"/>
</dbReference>
<protein>
    <recommendedName>
        <fullName evidence="2">UPF0102 protein EHV08_04215</fullName>
    </recommendedName>
</protein>
<dbReference type="InterPro" id="IPR011335">
    <property type="entry name" value="Restrct_endonuc-II-like"/>
</dbReference>
<dbReference type="NCBIfam" id="NF009150">
    <property type="entry name" value="PRK12497.1-3"/>
    <property type="match status" value="1"/>
</dbReference>
<reference evidence="3 4" key="1">
    <citation type="submission" date="2018-12" db="EMBL/GenBank/DDBJ databases">
        <title>Genome sequencing of Prevotella sp. KCOM 3155 (= JS262).</title>
        <authorList>
            <person name="Kook J.-K."/>
            <person name="Park S.-N."/>
            <person name="Lim Y.K."/>
        </authorList>
    </citation>
    <scope>NUCLEOTIDE SEQUENCE [LARGE SCALE GENOMIC DNA]</scope>
    <source>
        <strain evidence="3 4">KCOM 3155</strain>
    </source>
</reference>
<dbReference type="PANTHER" id="PTHR34039">
    <property type="entry name" value="UPF0102 PROTEIN YRAN"/>
    <property type="match status" value="1"/>
</dbReference>
<dbReference type="GO" id="GO:0003676">
    <property type="term" value="F:nucleic acid binding"/>
    <property type="evidence" value="ECO:0007669"/>
    <property type="project" value="InterPro"/>
</dbReference>
<comment type="similarity">
    <text evidence="1 2">Belongs to the UPF0102 family.</text>
</comment>
<evidence type="ECO:0000256" key="2">
    <source>
        <dbReference type="HAMAP-Rule" id="MF_00048"/>
    </source>
</evidence>
<proteinExistence type="inferred from homology"/>
<dbReference type="EMBL" id="RYYU01000001">
    <property type="protein sequence ID" value="RUL59055.1"/>
    <property type="molecule type" value="Genomic_DNA"/>
</dbReference>
<sequence length="119" mass="14039">MAEHNELGKWGEEIASRYLQEKGYVIIERDWKSGKKDIDIIAIDNDVYVFVEVKARQNRMFGEPANAVNYYKMQYLKQAISNYIKYRRLNNNVRFDIVTIVGQIGERPEIEHIKDISII</sequence>
<gene>
    <name evidence="3" type="ORF">EHV08_04215</name>
</gene>
<dbReference type="Proteomes" id="UP000278983">
    <property type="component" value="Unassembled WGS sequence"/>
</dbReference>
<dbReference type="InterPro" id="IPR003509">
    <property type="entry name" value="UPF0102_YraN-like"/>
</dbReference>
<dbReference type="AlphaFoldDB" id="A0A3S0P7Y1"/>
<dbReference type="SUPFAM" id="SSF52980">
    <property type="entry name" value="Restriction endonuclease-like"/>
    <property type="match status" value="1"/>
</dbReference>
<dbReference type="RefSeq" id="WP_126678225.1">
    <property type="nucleotide sequence ID" value="NZ_RYYU01000001.1"/>
</dbReference>
<dbReference type="Gene3D" id="3.40.1350.10">
    <property type="match status" value="1"/>
</dbReference>
<evidence type="ECO:0000313" key="3">
    <source>
        <dbReference type="EMBL" id="RUL59055.1"/>
    </source>
</evidence>
<dbReference type="HAMAP" id="MF_00048">
    <property type="entry name" value="UPF0102"/>
    <property type="match status" value="1"/>
</dbReference>
<accession>A0A3S0P7Y1</accession>
<evidence type="ECO:0000313" key="4">
    <source>
        <dbReference type="Proteomes" id="UP000278983"/>
    </source>
</evidence>
<dbReference type="InterPro" id="IPR011856">
    <property type="entry name" value="tRNA_endonuc-like_dom_sf"/>
</dbReference>
<evidence type="ECO:0000256" key="1">
    <source>
        <dbReference type="ARBA" id="ARBA00006738"/>
    </source>
</evidence>
<dbReference type="OrthoDB" id="9802516at2"/>
<comment type="caution">
    <text evidence="3">The sequence shown here is derived from an EMBL/GenBank/DDBJ whole genome shotgun (WGS) entry which is preliminary data.</text>
</comment>
<keyword evidence="4" id="KW-1185">Reference proteome</keyword>
<organism evidence="3 4">
    <name type="scientific">Prevotella koreensis</name>
    <dbReference type="NCBI Taxonomy" id="2490854"/>
    <lineage>
        <taxon>Bacteria</taxon>
        <taxon>Pseudomonadati</taxon>
        <taxon>Bacteroidota</taxon>
        <taxon>Bacteroidia</taxon>
        <taxon>Bacteroidales</taxon>
        <taxon>Prevotellaceae</taxon>
        <taxon>Prevotella</taxon>
    </lineage>
</organism>